<evidence type="ECO:0000256" key="5">
    <source>
        <dbReference type="PROSITE-ProRule" id="PRU00089"/>
    </source>
</evidence>
<keyword evidence="3" id="KW-0804">Transcription</keyword>
<dbReference type="InterPro" id="IPR036390">
    <property type="entry name" value="WH_DNA-bd_sf"/>
</dbReference>
<gene>
    <name evidence="8" type="ORF">TWF506_000269</name>
</gene>
<feature type="compositionally biased region" description="Low complexity" evidence="6">
    <location>
        <begin position="454"/>
        <end position="469"/>
    </location>
</feature>
<dbReference type="GO" id="GO:0000981">
    <property type="term" value="F:DNA-binding transcription factor activity, RNA polymerase II-specific"/>
    <property type="evidence" value="ECO:0007669"/>
    <property type="project" value="TreeGrafter"/>
</dbReference>
<dbReference type="AlphaFoldDB" id="A0AAN8S448"/>
<feature type="compositionally biased region" description="Pro residues" evidence="6">
    <location>
        <begin position="46"/>
        <end position="55"/>
    </location>
</feature>
<keyword evidence="2 5" id="KW-0238">DNA-binding</keyword>
<proteinExistence type="predicted"/>
<evidence type="ECO:0000313" key="8">
    <source>
        <dbReference type="EMBL" id="KAK6519975.1"/>
    </source>
</evidence>
<accession>A0AAN8S448</accession>
<sequence length="514" mass="57411">MASLNLVEGQETPQTPTALSQKHSFIPRKYRPSYKDEVQPSQLPIPQDPTHPSYPIPQAILPSQASPSSPSYSPSYHYRPHSRQLSQSSSVTDTSNMLWDQARLSSPTFEPIFTPQMTQSHSRKSLSDQMFSMVPGVSSPFLTPLAEDIDPTITYEIGRSNSMPLFPSDSQFNIPVPPGYGSEPIEYENLLPQSMGDVSPHYFAHTAQWTSPLLQIPGENDFYGQSIIDDSVVRPGAPPSSDSVYETGTREISVMTQSYHPENQTFPEGNRPSYAEMIYMALMSVPSHQMHLQDIYQWFKDTYPKYRYQTSKGWMNSIRHNLSMNGAFVKVERPNGESGKGYMWLLAPAAVEGGIQSTTRYRKMGKAGDRVALAPNASYDCFVTPKRNRTGKRIQTKASRSSRNIRSKKLQRRQHINEQPPKQLESTSFSEFDNGSMVHTPVSTEGPPLTPDVSSRSSESFSETLSVGSRHTTPALRGTEWHAQSPASAHGHASPFYISDDGFCAPFESTSYYP</sequence>
<dbReference type="InterPro" id="IPR036388">
    <property type="entry name" value="WH-like_DNA-bd_sf"/>
</dbReference>
<dbReference type="CDD" id="cd00059">
    <property type="entry name" value="FH_FOX"/>
    <property type="match status" value="1"/>
</dbReference>
<dbReference type="GO" id="GO:0005634">
    <property type="term" value="C:nucleus"/>
    <property type="evidence" value="ECO:0007669"/>
    <property type="project" value="UniProtKB-SubCell"/>
</dbReference>
<evidence type="ECO:0000259" key="7">
    <source>
        <dbReference type="PROSITE" id="PS50039"/>
    </source>
</evidence>
<organism evidence="8 9">
    <name type="scientific">Arthrobotrys conoides</name>
    <dbReference type="NCBI Taxonomy" id="74498"/>
    <lineage>
        <taxon>Eukaryota</taxon>
        <taxon>Fungi</taxon>
        <taxon>Dikarya</taxon>
        <taxon>Ascomycota</taxon>
        <taxon>Pezizomycotina</taxon>
        <taxon>Orbiliomycetes</taxon>
        <taxon>Orbiliales</taxon>
        <taxon>Orbiliaceae</taxon>
        <taxon>Arthrobotrys</taxon>
    </lineage>
</organism>
<dbReference type="InterPro" id="IPR001766">
    <property type="entry name" value="Fork_head_dom"/>
</dbReference>
<feature type="compositionally biased region" description="Low complexity" evidence="6">
    <location>
        <begin position="66"/>
        <end position="77"/>
    </location>
</feature>
<evidence type="ECO:0000256" key="1">
    <source>
        <dbReference type="ARBA" id="ARBA00023015"/>
    </source>
</evidence>
<dbReference type="PANTHER" id="PTHR46078">
    <property type="entry name" value="FORKHEAD BOX PROTEIN J2 FAMILY MEMBER"/>
    <property type="match status" value="1"/>
</dbReference>
<dbReference type="InterPro" id="IPR045912">
    <property type="entry name" value="FOXJ2/3-like"/>
</dbReference>
<feature type="DNA-binding region" description="Fork-head" evidence="5">
    <location>
        <begin position="273"/>
        <end position="365"/>
    </location>
</feature>
<feature type="compositionally biased region" description="Polar residues" evidence="6">
    <location>
        <begin position="424"/>
        <end position="433"/>
    </location>
</feature>
<comment type="caution">
    <text evidence="8">The sequence shown here is derived from an EMBL/GenBank/DDBJ whole genome shotgun (WGS) entry which is preliminary data.</text>
</comment>
<evidence type="ECO:0000256" key="6">
    <source>
        <dbReference type="SAM" id="MobiDB-lite"/>
    </source>
</evidence>
<reference evidence="8 9" key="1">
    <citation type="submission" date="2019-10" db="EMBL/GenBank/DDBJ databases">
        <authorList>
            <person name="Palmer J.M."/>
        </authorList>
    </citation>
    <scope>NUCLEOTIDE SEQUENCE [LARGE SCALE GENOMIC DNA]</scope>
    <source>
        <strain evidence="8 9">TWF506</strain>
    </source>
</reference>
<dbReference type="EMBL" id="JAVHJM010000001">
    <property type="protein sequence ID" value="KAK6519975.1"/>
    <property type="molecule type" value="Genomic_DNA"/>
</dbReference>
<name>A0AAN8S448_9PEZI</name>
<dbReference type="PRINTS" id="PR00053">
    <property type="entry name" value="FORKHEAD"/>
</dbReference>
<keyword evidence="9" id="KW-1185">Reference proteome</keyword>
<protein>
    <recommendedName>
        <fullName evidence="7">Fork-head domain-containing protein</fullName>
    </recommendedName>
</protein>
<dbReference type="Gene3D" id="1.10.10.10">
    <property type="entry name" value="Winged helix-like DNA-binding domain superfamily/Winged helix DNA-binding domain"/>
    <property type="match status" value="1"/>
</dbReference>
<dbReference type="Pfam" id="PF00250">
    <property type="entry name" value="Forkhead"/>
    <property type="match status" value="1"/>
</dbReference>
<feature type="region of interest" description="Disordered" evidence="6">
    <location>
        <begin position="1"/>
        <end position="94"/>
    </location>
</feature>
<dbReference type="PANTHER" id="PTHR46078:SF2">
    <property type="entry name" value="FORK-HEAD DOMAIN-CONTAINING PROTEIN"/>
    <property type="match status" value="1"/>
</dbReference>
<feature type="compositionally biased region" description="Polar residues" evidence="6">
    <location>
        <begin position="11"/>
        <end position="23"/>
    </location>
</feature>
<evidence type="ECO:0000256" key="4">
    <source>
        <dbReference type="ARBA" id="ARBA00023242"/>
    </source>
</evidence>
<feature type="region of interest" description="Disordered" evidence="6">
    <location>
        <begin position="384"/>
        <end position="495"/>
    </location>
</feature>
<dbReference type="Proteomes" id="UP001307849">
    <property type="component" value="Unassembled WGS sequence"/>
</dbReference>
<dbReference type="SUPFAM" id="SSF46785">
    <property type="entry name" value="Winged helix' DNA-binding domain"/>
    <property type="match status" value="1"/>
</dbReference>
<feature type="compositionally biased region" description="Polar residues" evidence="6">
    <location>
        <begin position="84"/>
        <end position="94"/>
    </location>
</feature>
<feature type="non-terminal residue" evidence="8">
    <location>
        <position position="514"/>
    </location>
</feature>
<dbReference type="SMART" id="SM00339">
    <property type="entry name" value="FH"/>
    <property type="match status" value="1"/>
</dbReference>
<evidence type="ECO:0000313" key="9">
    <source>
        <dbReference type="Proteomes" id="UP001307849"/>
    </source>
</evidence>
<dbReference type="GO" id="GO:0000978">
    <property type="term" value="F:RNA polymerase II cis-regulatory region sequence-specific DNA binding"/>
    <property type="evidence" value="ECO:0007669"/>
    <property type="project" value="TreeGrafter"/>
</dbReference>
<feature type="compositionally biased region" description="Basic residues" evidence="6">
    <location>
        <begin position="386"/>
        <end position="395"/>
    </location>
</feature>
<feature type="domain" description="Fork-head" evidence="7">
    <location>
        <begin position="273"/>
        <end position="365"/>
    </location>
</feature>
<keyword evidence="1" id="KW-0805">Transcription regulation</keyword>
<keyword evidence="4 5" id="KW-0539">Nucleus</keyword>
<dbReference type="PROSITE" id="PS50039">
    <property type="entry name" value="FORK_HEAD_3"/>
    <property type="match status" value="1"/>
</dbReference>
<feature type="compositionally biased region" description="Basic residues" evidence="6">
    <location>
        <begin position="403"/>
        <end position="414"/>
    </location>
</feature>
<comment type="subcellular location">
    <subcellularLocation>
        <location evidence="5">Nucleus</location>
    </subcellularLocation>
</comment>
<evidence type="ECO:0000256" key="2">
    <source>
        <dbReference type="ARBA" id="ARBA00023125"/>
    </source>
</evidence>
<evidence type="ECO:0000256" key="3">
    <source>
        <dbReference type="ARBA" id="ARBA00023163"/>
    </source>
</evidence>